<dbReference type="OrthoDB" id="511529at2759"/>
<feature type="compositionally biased region" description="Polar residues" evidence="1">
    <location>
        <begin position="65"/>
        <end position="78"/>
    </location>
</feature>
<feature type="region of interest" description="Disordered" evidence="1">
    <location>
        <begin position="1"/>
        <end position="113"/>
    </location>
</feature>
<organism evidence="2 3">
    <name type="scientific">Pocillopora damicornis</name>
    <name type="common">Cauliflower coral</name>
    <name type="synonym">Millepora damicornis</name>
    <dbReference type="NCBI Taxonomy" id="46731"/>
    <lineage>
        <taxon>Eukaryota</taxon>
        <taxon>Metazoa</taxon>
        <taxon>Cnidaria</taxon>
        <taxon>Anthozoa</taxon>
        <taxon>Hexacorallia</taxon>
        <taxon>Scleractinia</taxon>
        <taxon>Astrocoeniina</taxon>
        <taxon>Pocilloporidae</taxon>
        <taxon>Pocillopora</taxon>
    </lineage>
</organism>
<feature type="compositionally biased region" description="Polar residues" evidence="1">
    <location>
        <begin position="12"/>
        <end position="43"/>
    </location>
</feature>
<accession>A0A3M6TQD6</accession>
<keyword evidence="3" id="KW-1185">Reference proteome</keyword>
<reference evidence="2 3" key="1">
    <citation type="journal article" date="2018" name="Sci. Rep.">
        <title>Comparative analysis of the Pocillopora damicornis genome highlights role of immune system in coral evolution.</title>
        <authorList>
            <person name="Cunning R."/>
            <person name="Bay R.A."/>
            <person name="Gillette P."/>
            <person name="Baker A.C."/>
            <person name="Traylor-Knowles N."/>
        </authorList>
    </citation>
    <scope>NUCLEOTIDE SEQUENCE [LARGE SCALE GENOMIC DNA]</scope>
    <source>
        <strain evidence="2">RSMAS</strain>
        <tissue evidence="2">Whole animal</tissue>
    </source>
</reference>
<evidence type="ECO:0000313" key="3">
    <source>
        <dbReference type="Proteomes" id="UP000275408"/>
    </source>
</evidence>
<gene>
    <name evidence="2" type="ORF">pdam_00010853</name>
</gene>
<protein>
    <submittedName>
        <fullName evidence="2">Uncharacterized protein</fullName>
    </submittedName>
</protein>
<dbReference type="EMBL" id="RCHS01003183">
    <property type="protein sequence ID" value="RMX43566.1"/>
    <property type="molecule type" value="Genomic_DNA"/>
</dbReference>
<feature type="compositionally biased region" description="Basic and acidic residues" evidence="1">
    <location>
        <begin position="1"/>
        <end position="11"/>
    </location>
</feature>
<evidence type="ECO:0000313" key="2">
    <source>
        <dbReference type="EMBL" id="RMX43566.1"/>
    </source>
</evidence>
<proteinExistence type="predicted"/>
<name>A0A3M6TQD6_POCDA</name>
<dbReference type="Proteomes" id="UP000275408">
    <property type="component" value="Unassembled WGS sequence"/>
</dbReference>
<sequence>MAEACINKEKTQQLYSSAVDSSSTNDTLAKPSGPSSSLTNQSKDGGVTRDPVTNHLHIDGVDRGQQGNSANAPEFSSKSELDDNDALIGDLRGSGYSEEELMDGNLVYTEDLE</sequence>
<comment type="caution">
    <text evidence="2">The sequence shown here is derived from an EMBL/GenBank/DDBJ whole genome shotgun (WGS) entry which is preliminary data.</text>
</comment>
<dbReference type="AlphaFoldDB" id="A0A3M6TQD6"/>
<evidence type="ECO:0000256" key="1">
    <source>
        <dbReference type="SAM" id="MobiDB-lite"/>
    </source>
</evidence>